<gene>
    <name evidence="2" type="ORF">DNHGIG_17560</name>
</gene>
<keyword evidence="1" id="KW-0472">Membrane</keyword>
<dbReference type="Proteomes" id="UP001057291">
    <property type="component" value="Unassembled WGS sequence"/>
</dbReference>
<keyword evidence="1" id="KW-0812">Transmembrane</keyword>
<dbReference type="AlphaFoldDB" id="A0AAV4LEE8"/>
<reference evidence="2" key="1">
    <citation type="journal article" date="2023" name="Int. J. Syst. Evol. Microbiol.">
        <title>Collibacillus ludicampi gen. nov., sp. nov., a new soil bacterium of the family Alicyclobacillaceae.</title>
        <authorList>
            <person name="Jojima T."/>
            <person name="Ioku Y."/>
            <person name="Fukuta Y."/>
            <person name="Shirasaka N."/>
            <person name="Matsumura Y."/>
            <person name="Mori M."/>
        </authorList>
    </citation>
    <scope>NUCLEOTIDE SEQUENCE</scope>
    <source>
        <strain evidence="2">TP075</strain>
    </source>
</reference>
<feature type="transmembrane region" description="Helical" evidence="1">
    <location>
        <begin position="12"/>
        <end position="33"/>
    </location>
</feature>
<organism evidence="2 3">
    <name type="scientific">Collibacillus ludicampi</name>
    <dbReference type="NCBI Taxonomy" id="2771369"/>
    <lineage>
        <taxon>Bacteria</taxon>
        <taxon>Bacillati</taxon>
        <taxon>Bacillota</taxon>
        <taxon>Bacilli</taxon>
        <taxon>Bacillales</taxon>
        <taxon>Alicyclobacillaceae</taxon>
        <taxon>Collibacillus</taxon>
    </lineage>
</organism>
<evidence type="ECO:0000256" key="1">
    <source>
        <dbReference type="SAM" id="Phobius"/>
    </source>
</evidence>
<dbReference type="RefSeq" id="WP_282199336.1">
    <property type="nucleotide sequence ID" value="NZ_BOQE01000001.1"/>
</dbReference>
<sequence length="86" mass="9713">MDPPLLYFTEGVANSFKMIFIGGGLVFLIYLGWPTWNSKRDTNNKETARPFSPRKQIEFESSRIFVGASVFGYALFALVSEPISGW</sequence>
<keyword evidence="3" id="KW-1185">Reference proteome</keyword>
<proteinExistence type="predicted"/>
<evidence type="ECO:0000313" key="3">
    <source>
        <dbReference type="Proteomes" id="UP001057291"/>
    </source>
</evidence>
<dbReference type="EMBL" id="BOQE01000001">
    <property type="protein sequence ID" value="GIM46207.1"/>
    <property type="molecule type" value="Genomic_DNA"/>
</dbReference>
<evidence type="ECO:0000313" key="2">
    <source>
        <dbReference type="EMBL" id="GIM46207.1"/>
    </source>
</evidence>
<keyword evidence="1" id="KW-1133">Transmembrane helix</keyword>
<accession>A0AAV4LEE8</accession>
<feature type="transmembrane region" description="Helical" evidence="1">
    <location>
        <begin position="64"/>
        <end position="83"/>
    </location>
</feature>
<comment type="caution">
    <text evidence="2">The sequence shown here is derived from an EMBL/GenBank/DDBJ whole genome shotgun (WGS) entry which is preliminary data.</text>
</comment>
<protein>
    <submittedName>
        <fullName evidence="2">Uncharacterized protein</fullName>
    </submittedName>
</protein>
<name>A0AAV4LEE8_9BACL</name>